<dbReference type="InterPro" id="IPR038273">
    <property type="entry name" value="Ndc80_sf"/>
</dbReference>
<comment type="caution">
    <text evidence="14">The sequence shown here is derived from an EMBL/GenBank/DDBJ whole genome shotgun (WGS) entry which is preliminary data.</text>
</comment>
<keyword evidence="6 11" id="KW-0175">Coiled coil</keyword>
<keyword evidence="15" id="KW-1185">Reference proteome</keyword>
<sequence>MSRQSLAPGKARNQLADSFAGLNINGLDRRSTMGLRSSITGRQSIYGRQSLSMNTPQIAKDPRPIKDKKWQTNAINRLITFLVNSGYPHPVSPKSLTPPTSKDFQTIFKFLYAQLDPYYEFQKKFEEEVPVILKGLRYPFADQISKSNLFTVGSLHAWPTLLAMLIWMMELILCVDHLDEDSSDLNENEQAEKMFFEYLTKAYSLWLSGANDLDIIDRALLENFERKDEKNKKEIEKLTKEYDSLEKEWNTLRKSESPLTVLEREEALLLSDKEKFQSYIAHIEAKKQKLYESVLFLQQEFEASGELYLIVEETVKNLTAERAHLNATVDAQELSPTDVDRMNAERDQLSKNLQKLSVQLDDVNKAVWNKEIAVQKKMDSLERSCEKFNSLLYKLDLLGRTNSKFSALSQELKIDVQQSKVDAMVSINLRKQVKPSLFVLIESYKNAFFKITDECIALSEKLDSFNWNVIKKREEIQSIESKIQLLNDRYNQEKEQIGNGLMNTTKEMENMEREIQQLKKEAHQMMYSSQQKLQAASKKYQETFKTLNAQREQLMAQVIKSLTVSFSFEQHVSHSLNDFERQCQEELDNLTAIEF</sequence>
<dbReference type="GO" id="GO:0051315">
    <property type="term" value="P:attachment of mitotic spindle microtubules to kinetochore"/>
    <property type="evidence" value="ECO:0007669"/>
    <property type="project" value="UniProtKB-UniRule"/>
</dbReference>
<dbReference type="EMBL" id="JADGKB010000072">
    <property type="protein sequence ID" value="KAJ3255095.1"/>
    <property type="molecule type" value="Genomic_DNA"/>
</dbReference>
<protein>
    <recommendedName>
        <fullName evidence="10">Kinetochore protein NDC80</fullName>
    </recommendedName>
</protein>
<evidence type="ECO:0000256" key="11">
    <source>
        <dbReference type="SAM" id="Coils"/>
    </source>
</evidence>
<keyword evidence="4 10" id="KW-0498">Mitosis</keyword>
<dbReference type="Gene3D" id="1.10.418.30">
    <property type="entry name" value="Ncd80 complex, Ncd80 subunit"/>
    <property type="match status" value="1"/>
</dbReference>
<feature type="coiled-coil region" evidence="11">
    <location>
        <begin position="339"/>
        <end position="366"/>
    </location>
</feature>
<evidence type="ECO:0000259" key="13">
    <source>
        <dbReference type="Pfam" id="PF24487"/>
    </source>
</evidence>
<dbReference type="InterPro" id="IPR005550">
    <property type="entry name" value="Kinetochore_Ndc80"/>
</dbReference>
<feature type="domain" description="Kinetochore protein Ndc80 CH" evidence="12">
    <location>
        <begin position="36"/>
        <end position="177"/>
    </location>
</feature>
<keyword evidence="2 10" id="KW-0158">Chromosome</keyword>
<dbReference type="GO" id="GO:0031262">
    <property type="term" value="C:Ndc80 complex"/>
    <property type="evidence" value="ECO:0007669"/>
    <property type="project" value="UniProtKB-UniRule"/>
</dbReference>
<evidence type="ECO:0000256" key="6">
    <source>
        <dbReference type="ARBA" id="ARBA00023054"/>
    </source>
</evidence>
<reference evidence="14" key="1">
    <citation type="submission" date="2020-05" db="EMBL/GenBank/DDBJ databases">
        <title>Phylogenomic resolution of chytrid fungi.</title>
        <authorList>
            <person name="Stajich J.E."/>
            <person name="Amses K."/>
            <person name="Simmons R."/>
            <person name="Seto K."/>
            <person name="Myers J."/>
            <person name="Bonds A."/>
            <person name="Quandt C.A."/>
            <person name="Barry K."/>
            <person name="Liu P."/>
            <person name="Grigoriev I."/>
            <person name="Longcore J.E."/>
            <person name="James T.Y."/>
        </authorList>
    </citation>
    <scope>NUCLEOTIDE SEQUENCE</scope>
    <source>
        <strain evidence="14">PLAUS21</strain>
    </source>
</reference>
<feature type="coiled-coil region" evidence="11">
    <location>
        <begin position="221"/>
        <end position="255"/>
    </location>
</feature>
<dbReference type="AlphaFoldDB" id="A0AAD5UHJ1"/>
<evidence type="ECO:0000256" key="5">
    <source>
        <dbReference type="ARBA" id="ARBA00022838"/>
    </source>
</evidence>
<dbReference type="InterPro" id="IPR057091">
    <property type="entry name" value="NDC80_loop"/>
</dbReference>
<dbReference type="FunFam" id="1.10.418.30:FF:000001">
    <property type="entry name" value="Probable kinetochore protein ndc80"/>
    <property type="match status" value="1"/>
</dbReference>
<dbReference type="Pfam" id="PF03801">
    <property type="entry name" value="Ndc80_HEC"/>
    <property type="match status" value="1"/>
</dbReference>
<keyword evidence="8 10" id="KW-0131">Cell cycle</keyword>
<dbReference type="Pfam" id="PF24487">
    <property type="entry name" value="NDC80_loop"/>
    <property type="match status" value="1"/>
</dbReference>
<organism evidence="14 15">
    <name type="scientific">Boothiomyces macroporosus</name>
    <dbReference type="NCBI Taxonomy" id="261099"/>
    <lineage>
        <taxon>Eukaryota</taxon>
        <taxon>Fungi</taxon>
        <taxon>Fungi incertae sedis</taxon>
        <taxon>Chytridiomycota</taxon>
        <taxon>Chytridiomycota incertae sedis</taxon>
        <taxon>Chytridiomycetes</taxon>
        <taxon>Rhizophydiales</taxon>
        <taxon>Terramycetaceae</taxon>
        <taxon>Boothiomyces</taxon>
    </lineage>
</organism>
<proteinExistence type="inferred from homology"/>
<evidence type="ECO:0000256" key="7">
    <source>
        <dbReference type="ARBA" id="ARBA00023242"/>
    </source>
</evidence>
<comment type="subcellular location">
    <subcellularLocation>
        <location evidence="10">Chromosome</location>
        <location evidence="10">Centromere</location>
        <location evidence="10">Kinetochore</location>
    </subcellularLocation>
    <subcellularLocation>
        <location evidence="10">Nucleus</location>
    </subcellularLocation>
</comment>
<evidence type="ECO:0000256" key="3">
    <source>
        <dbReference type="ARBA" id="ARBA00022618"/>
    </source>
</evidence>
<keyword evidence="7 10" id="KW-0539">Nucleus</keyword>
<keyword evidence="3 10" id="KW-0132">Cell division</keyword>
<keyword evidence="5 10" id="KW-0995">Kinetochore</keyword>
<evidence type="ECO:0000256" key="2">
    <source>
        <dbReference type="ARBA" id="ARBA00022454"/>
    </source>
</evidence>
<dbReference type="PANTHER" id="PTHR10643:SF2">
    <property type="entry name" value="KINETOCHORE PROTEIN NDC80 HOMOLOG"/>
    <property type="match status" value="1"/>
</dbReference>
<dbReference type="GO" id="GO:0051301">
    <property type="term" value="P:cell division"/>
    <property type="evidence" value="ECO:0007669"/>
    <property type="project" value="UniProtKB-UniRule"/>
</dbReference>
<dbReference type="PANTHER" id="PTHR10643">
    <property type="entry name" value="KINETOCHORE PROTEIN NDC80"/>
    <property type="match status" value="1"/>
</dbReference>
<evidence type="ECO:0000256" key="8">
    <source>
        <dbReference type="ARBA" id="ARBA00023306"/>
    </source>
</evidence>
<accession>A0AAD5UHJ1</accession>
<evidence type="ECO:0000256" key="10">
    <source>
        <dbReference type="RuleBase" id="RU368072"/>
    </source>
</evidence>
<dbReference type="Proteomes" id="UP001210925">
    <property type="component" value="Unassembled WGS sequence"/>
</dbReference>
<evidence type="ECO:0000256" key="1">
    <source>
        <dbReference type="ARBA" id="ARBA00007050"/>
    </source>
</evidence>
<evidence type="ECO:0000256" key="9">
    <source>
        <dbReference type="ARBA" id="ARBA00023328"/>
    </source>
</evidence>
<dbReference type="GO" id="GO:0005634">
    <property type="term" value="C:nucleus"/>
    <property type="evidence" value="ECO:0007669"/>
    <property type="project" value="UniProtKB-SubCell"/>
</dbReference>
<gene>
    <name evidence="14" type="primary">NDC80</name>
    <name evidence="14" type="ORF">HK103_006638</name>
</gene>
<dbReference type="Gene3D" id="6.10.250.1950">
    <property type="match status" value="1"/>
</dbReference>
<evidence type="ECO:0000259" key="12">
    <source>
        <dbReference type="Pfam" id="PF03801"/>
    </source>
</evidence>
<comment type="function">
    <text evidence="10">Acts as a component of the essential kinetochore-associated NDC80 complex, which is required for chromosome segregation and spindle checkpoint activity.</text>
</comment>
<name>A0AAD5UHJ1_9FUNG</name>
<comment type="subunit">
    <text evidence="10">Component of the NDC80 complex.</text>
</comment>
<evidence type="ECO:0000313" key="15">
    <source>
        <dbReference type="Proteomes" id="UP001210925"/>
    </source>
</evidence>
<dbReference type="InterPro" id="IPR055260">
    <property type="entry name" value="Ndc80_CH"/>
</dbReference>
<evidence type="ECO:0000313" key="14">
    <source>
        <dbReference type="EMBL" id="KAJ3255095.1"/>
    </source>
</evidence>
<feature type="coiled-coil region" evidence="11">
    <location>
        <begin position="469"/>
        <end position="557"/>
    </location>
</feature>
<keyword evidence="9 10" id="KW-0137">Centromere</keyword>
<feature type="domain" description="Kinetochore protein NDC80 loop region" evidence="13">
    <location>
        <begin position="352"/>
        <end position="582"/>
    </location>
</feature>
<comment type="similarity">
    <text evidence="1 10">Belongs to the NDC80/HEC1 family.</text>
</comment>
<evidence type="ECO:0000256" key="4">
    <source>
        <dbReference type="ARBA" id="ARBA00022776"/>
    </source>
</evidence>